<comment type="caution">
    <text evidence="1">The sequence shown here is derived from an EMBL/GenBank/DDBJ whole genome shotgun (WGS) entry which is preliminary data.</text>
</comment>
<dbReference type="Proteomes" id="UP000266861">
    <property type="component" value="Unassembled WGS sequence"/>
</dbReference>
<proteinExistence type="predicted"/>
<protein>
    <submittedName>
        <fullName evidence="1">Uncharacterized protein</fullName>
    </submittedName>
</protein>
<gene>
    <name evidence="1" type="ORF">Glove_335g62</name>
</gene>
<organism evidence="1 2">
    <name type="scientific">Diversispora epigaea</name>
    <dbReference type="NCBI Taxonomy" id="1348612"/>
    <lineage>
        <taxon>Eukaryota</taxon>
        <taxon>Fungi</taxon>
        <taxon>Fungi incertae sedis</taxon>
        <taxon>Mucoromycota</taxon>
        <taxon>Glomeromycotina</taxon>
        <taxon>Glomeromycetes</taxon>
        <taxon>Diversisporales</taxon>
        <taxon>Diversisporaceae</taxon>
        <taxon>Diversispora</taxon>
    </lineage>
</organism>
<accession>A0A397HNK2</accession>
<dbReference type="EMBL" id="PQFF01000306">
    <property type="protein sequence ID" value="RHZ62763.1"/>
    <property type="molecule type" value="Genomic_DNA"/>
</dbReference>
<dbReference type="AlphaFoldDB" id="A0A397HNK2"/>
<name>A0A397HNK2_9GLOM</name>
<keyword evidence="2" id="KW-1185">Reference proteome</keyword>
<reference evidence="1 2" key="1">
    <citation type="submission" date="2018-08" db="EMBL/GenBank/DDBJ databases">
        <title>Genome and evolution of the arbuscular mycorrhizal fungus Diversispora epigaea (formerly Glomus versiforme) and its bacterial endosymbionts.</title>
        <authorList>
            <person name="Sun X."/>
            <person name="Fei Z."/>
            <person name="Harrison M."/>
        </authorList>
    </citation>
    <scope>NUCLEOTIDE SEQUENCE [LARGE SCALE GENOMIC DNA]</scope>
    <source>
        <strain evidence="1 2">IT104</strain>
    </source>
</reference>
<sequence>MNKEAEWRSKAQNGDHISVRNYKSEYSSEIETLGSNRGLESHFSRNNNFSAELARPSSSNIILDDNSNDNNSDN</sequence>
<evidence type="ECO:0000313" key="2">
    <source>
        <dbReference type="Proteomes" id="UP000266861"/>
    </source>
</evidence>
<evidence type="ECO:0000313" key="1">
    <source>
        <dbReference type="EMBL" id="RHZ62763.1"/>
    </source>
</evidence>